<feature type="region of interest" description="Disordered" evidence="1">
    <location>
        <begin position="94"/>
        <end position="113"/>
    </location>
</feature>
<keyword evidence="2" id="KW-0812">Transmembrane</keyword>
<evidence type="ECO:0000313" key="3">
    <source>
        <dbReference type="EMBL" id="GII34157.1"/>
    </source>
</evidence>
<reference evidence="3 4" key="1">
    <citation type="submission" date="2021-01" db="EMBL/GenBank/DDBJ databases">
        <title>Whole genome shotgun sequence of Planotetraspora mira NBRC 15435.</title>
        <authorList>
            <person name="Komaki H."/>
            <person name="Tamura T."/>
        </authorList>
    </citation>
    <scope>NUCLEOTIDE SEQUENCE [LARGE SCALE GENOMIC DNA]</scope>
    <source>
        <strain evidence="3 4">NBRC 15435</strain>
    </source>
</reference>
<feature type="transmembrane region" description="Helical" evidence="2">
    <location>
        <begin position="40"/>
        <end position="59"/>
    </location>
</feature>
<dbReference type="Proteomes" id="UP000650628">
    <property type="component" value="Unassembled WGS sequence"/>
</dbReference>
<evidence type="ECO:0000256" key="2">
    <source>
        <dbReference type="SAM" id="Phobius"/>
    </source>
</evidence>
<name>A0A8J3TXM0_9ACTN</name>
<comment type="caution">
    <text evidence="3">The sequence shown here is derived from an EMBL/GenBank/DDBJ whole genome shotgun (WGS) entry which is preliminary data.</text>
</comment>
<proteinExistence type="predicted"/>
<keyword evidence="2" id="KW-0472">Membrane</keyword>
<feature type="transmembrane region" description="Helical" evidence="2">
    <location>
        <begin position="6"/>
        <end position="28"/>
    </location>
</feature>
<gene>
    <name evidence="3" type="ORF">Pmi06nite_75990</name>
</gene>
<keyword evidence="2" id="KW-1133">Transmembrane helix</keyword>
<keyword evidence="4" id="KW-1185">Reference proteome</keyword>
<evidence type="ECO:0008006" key="5">
    <source>
        <dbReference type="Google" id="ProtNLM"/>
    </source>
</evidence>
<evidence type="ECO:0000256" key="1">
    <source>
        <dbReference type="SAM" id="MobiDB-lite"/>
    </source>
</evidence>
<organism evidence="3 4">
    <name type="scientific">Planotetraspora mira</name>
    <dbReference type="NCBI Taxonomy" id="58121"/>
    <lineage>
        <taxon>Bacteria</taxon>
        <taxon>Bacillati</taxon>
        <taxon>Actinomycetota</taxon>
        <taxon>Actinomycetes</taxon>
        <taxon>Streptosporangiales</taxon>
        <taxon>Streptosporangiaceae</taxon>
        <taxon>Planotetraspora</taxon>
    </lineage>
</organism>
<protein>
    <recommendedName>
        <fullName evidence="5">Holin</fullName>
    </recommendedName>
</protein>
<dbReference type="EMBL" id="BOOO01000047">
    <property type="protein sequence ID" value="GII34157.1"/>
    <property type="molecule type" value="Genomic_DNA"/>
</dbReference>
<accession>A0A8J3TXM0</accession>
<sequence length="113" mass="11264">MEAAVWGLSGGGAAGLVGLSAAVVAAKYKFPWPSTEERWARLFVLAVGLAVGAVVAAAASQQMSGPWPAFIMGVGAPAMVQGLLARVEVTEAKPGDAAQKELEGGDKDVAGAA</sequence>
<evidence type="ECO:0000313" key="4">
    <source>
        <dbReference type="Proteomes" id="UP000650628"/>
    </source>
</evidence>
<dbReference type="AlphaFoldDB" id="A0A8J3TXM0"/>